<dbReference type="Proteomes" id="UP000887563">
    <property type="component" value="Unplaced"/>
</dbReference>
<dbReference type="WBParaSite" id="Minc3s02241g29036">
    <property type="protein sequence ID" value="Minc3s02241g29036"/>
    <property type="gene ID" value="Minc3s02241g29036"/>
</dbReference>
<evidence type="ECO:0000313" key="2">
    <source>
        <dbReference type="WBParaSite" id="Minc3s02241g29036"/>
    </source>
</evidence>
<evidence type="ECO:0000313" key="1">
    <source>
        <dbReference type="Proteomes" id="UP000887563"/>
    </source>
</evidence>
<protein>
    <submittedName>
        <fullName evidence="2">Uncharacterized protein</fullName>
    </submittedName>
</protein>
<dbReference type="AlphaFoldDB" id="A0A914MR85"/>
<proteinExistence type="predicted"/>
<sequence length="154" mass="18269">MFTNYYWPNYNNGEGEDEETLDFINQQNANFVFDNSKSKLKFISIHRQQRYLADFNAYFLRVLVSNHEHYSLLNAYVRTVYNCNKTTLNKGGNSGRKVSCENDQLNPARLTELHRQSAFLESIIPLIFALARTVQRIDTDFELSKKWLMRLFYF</sequence>
<accession>A0A914MR85</accession>
<name>A0A914MR85_MELIC</name>
<organism evidence="1 2">
    <name type="scientific">Meloidogyne incognita</name>
    <name type="common">Southern root-knot nematode worm</name>
    <name type="synonym">Oxyuris incognita</name>
    <dbReference type="NCBI Taxonomy" id="6306"/>
    <lineage>
        <taxon>Eukaryota</taxon>
        <taxon>Metazoa</taxon>
        <taxon>Ecdysozoa</taxon>
        <taxon>Nematoda</taxon>
        <taxon>Chromadorea</taxon>
        <taxon>Rhabditida</taxon>
        <taxon>Tylenchina</taxon>
        <taxon>Tylenchomorpha</taxon>
        <taxon>Tylenchoidea</taxon>
        <taxon>Meloidogynidae</taxon>
        <taxon>Meloidogyninae</taxon>
        <taxon>Meloidogyne</taxon>
        <taxon>Meloidogyne incognita group</taxon>
    </lineage>
</organism>
<keyword evidence="1" id="KW-1185">Reference proteome</keyword>
<reference evidence="2" key="1">
    <citation type="submission" date="2022-11" db="UniProtKB">
        <authorList>
            <consortium name="WormBaseParasite"/>
        </authorList>
    </citation>
    <scope>IDENTIFICATION</scope>
</reference>